<dbReference type="AlphaFoldDB" id="A0AAQ3JTP2"/>
<reference evidence="1 2" key="1">
    <citation type="submission" date="2023-10" db="EMBL/GenBank/DDBJ databases">
        <title>Chromosome-scale genome assembly provides insights into flower coloration mechanisms of Canna indica.</title>
        <authorList>
            <person name="Li C."/>
        </authorList>
    </citation>
    <scope>NUCLEOTIDE SEQUENCE [LARGE SCALE GENOMIC DNA]</scope>
    <source>
        <tissue evidence="1">Flower</tissue>
    </source>
</reference>
<dbReference type="PANTHER" id="PTHR37210">
    <property type="entry name" value="EXPRESSED PROTEIN"/>
    <property type="match status" value="1"/>
</dbReference>
<evidence type="ECO:0000313" key="2">
    <source>
        <dbReference type="Proteomes" id="UP001327560"/>
    </source>
</evidence>
<dbReference type="EMBL" id="CP136890">
    <property type="protein sequence ID" value="WOK95791.1"/>
    <property type="molecule type" value="Genomic_DNA"/>
</dbReference>
<evidence type="ECO:0000313" key="1">
    <source>
        <dbReference type="EMBL" id="WOK95791.1"/>
    </source>
</evidence>
<name>A0AAQ3JTP2_9LILI</name>
<organism evidence="1 2">
    <name type="scientific">Canna indica</name>
    <name type="common">Indian-shot</name>
    <dbReference type="NCBI Taxonomy" id="4628"/>
    <lineage>
        <taxon>Eukaryota</taxon>
        <taxon>Viridiplantae</taxon>
        <taxon>Streptophyta</taxon>
        <taxon>Embryophyta</taxon>
        <taxon>Tracheophyta</taxon>
        <taxon>Spermatophyta</taxon>
        <taxon>Magnoliopsida</taxon>
        <taxon>Liliopsida</taxon>
        <taxon>Zingiberales</taxon>
        <taxon>Cannaceae</taxon>
        <taxon>Canna</taxon>
    </lineage>
</organism>
<dbReference type="InterPro" id="IPR053350">
    <property type="entry name" value="CV_Inducer"/>
</dbReference>
<proteinExistence type="predicted"/>
<dbReference type="Proteomes" id="UP001327560">
    <property type="component" value="Chromosome 1"/>
</dbReference>
<dbReference type="PANTHER" id="PTHR37210:SF2">
    <property type="entry name" value="PROTEIN CHLOROPLAST VESICULATION"/>
    <property type="match status" value="1"/>
</dbReference>
<gene>
    <name evidence="1" type="ORF">Cni_G04498</name>
</gene>
<accession>A0AAQ3JTP2</accession>
<protein>
    <submittedName>
        <fullName evidence="1">Uncharacterized protein</fullName>
    </submittedName>
</protein>
<sequence length="158" mass="16712">MAISIYSCLKHPSPPALPPPLLPKLTPLAKISIAVVSPCSPEKKEFNWRIRCVSTAACVILGSTIGLGSVGSGGEGEALAGEVRAVGGAQAKKVMRWSDVRKCPPWHANSLENIVPENLPRPSDGRRSNRLAAYGQHVTAPPVGVGASMRYRSSCFSL</sequence>
<keyword evidence="2" id="KW-1185">Reference proteome</keyword>